<reference evidence="2" key="2">
    <citation type="submission" date="2019-02" db="EMBL/GenBank/DDBJ databases">
        <title>Granulicella sibirica sp. nov., a psychrotolerant acidobacterium isolated from an organic soil layer in forested tundra, West Siberia.</title>
        <authorList>
            <person name="Oshkin I.Y."/>
            <person name="Kulichevskaya I.S."/>
            <person name="Rijpstra W.I.C."/>
            <person name="Sinninghe Damste J.S."/>
            <person name="Rakitin A.L."/>
            <person name="Ravin N.V."/>
            <person name="Dedysh S.N."/>
        </authorList>
    </citation>
    <scope>NUCLEOTIDE SEQUENCE [LARGE SCALE GENOMIC DNA]</scope>
    <source>
        <strain evidence="2">AF10</strain>
    </source>
</reference>
<evidence type="ECO:0000313" key="1">
    <source>
        <dbReference type="EMBL" id="RXH54289.1"/>
    </source>
</evidence>
<protein>
    <submittedName>
        <fullName evidence="1">Uncharacterized protein</fullName>
    </submittedName>
</protein>
<reference evidence="1 2" key="1">
    <citation type="submission" date="2018-11" db="EMBL/GenBank/DDBJ databases">
        <authorList>
            <person name="Mardanov A.V."/>
            <person name="Ravin N.V."/>
            <person name="Dedysh S.N."/>
        </authorList>
    </citation>
    <scope>NUCLEOTIDE SEQUENCE [LARGE SCALE GENOMIC DNA]</scope>
    <source>
        <strain evidence="1 2">AF10</strain>
    </source>
</reference>
<sequence length="59" mass="6881">MAGFLKPCDHRRAHPSQPYHSNLHTFLSRRVDLAAPIAAVFPWMSNYLCWRFKTPTILL</sequence>
<proteinExistence type="predicted"/>
<keyword evidence="2" id="KW-1185">Reference proteome</keyword>
<comment type="caution">
    <text evidence="1">The sequence shown here is derived from an EMBL/GenBank/DDBJ whole genome shotgun (WGS) entry which is preliminary data.</text>
</comment>
<gene>
    <name evidence="1" type="ORF">GRAN_4585</name>
</gene>
<dbReference type="AlphaFoldDB" id="A0A4Q0SXX4"/>
<evidence type="ECO:0000313" key="2">
    <source>
        <dbReference type="Proteomes" id="UP000289437"/>
    </source>
</evidence>
<dbReference type="Proteomes" id="UP000289437">
    <property type="component" value="Unassembled WGS sequence"/>
</dbReference>
<dbReference type="EMBL" id="RDSM01000004">
    <property type="protein sequence ID" value="RXH54289.1"/>
    <property type="molecule type" value="Genomic_DNA"/>
</dbReference>
<organism evidence="1 2">
    <name type="scientific">Granulicella sibirica</name>
    <dbReference type="NCBI Taxonomy" id="2479048"/>
    <lineage>
        <taxon>Bacteria</taxon>
        <taxon>Pseudomonadati</taxon>
        <taxon>Acidobacteriota</taxon>
        <taxon>Terriglobia</taxon>
        <taxon>Terriglobales</taxon>
        <taxon>Acidobacteriaceae</taxon>
        <taxon>Granulicella</taxon>
    </lineage>
</organism>
<name>A0A4Q0SXX4_9BACT</name>
<accession>A0A4Q0SXX4</accession>